<reference evidence="1 2" key="1">
    <citation type="journal article" date="2013" name="Mar. Genomics">
        <title>Expression of sulfatases in Rhodopirellula baltica and the diversity of sulfatases in the genus Rhodopirellula.</title>
        <authorList>
            <person name="Wegner C.E."/>
            <person name="Richter-Heitmann T."/>
            <person name="Klindworth A."/>
            <person name="Klockow C."/>
            <person name="Richter M."/>
            <person name="Achstetter T."/>
            <person name="Glockner F.O."/>
            <person name="Harder J."/>
        </authorList>
    </citation>
    <scope>NUCLEOTIDE SEQUENCE [LARGE SCALE GENOMIC DNA]</scope>
    <source>
        <strain evidence="1 2">SWK14</strain>
    </source>
</reference>
<evidence type="ECO:0000313" key="1">
    <source>
        <dbReference type="EMBL" id="ELP31461.1"/>
    </source>
</evidence>
<organism evidence="1 2">
    <name type="scientific">Rhodopirellula baltica SWK14</name>
    <dbReference type="NCBI Taxonomy" id="993516"/>
    <lineage>
        <taxon>Bacteria</taxon>
        <taxon>Pseudomonadati</taxon>
        <taxon>Planctomycetota</taxon>
        <taxon>Planctomycetia</taxon>
        <taxon>Pirellulales</taxon>
        <taxon>Pirellulaceae</taxon>
        <taxon>Rhodopirellula</taxon>
    </lineage>
</organism>
<accession>L7CEH7</accession>
<name>L7CEH7_RHOBT</name>
<evidence type="ECO:0000313" key="2">
    <source>
        <dbReference type="Proteomes" id="UP000010959"/>
    </source>
</evidence>
<dbReference type="PATRIC" id="fig|993516.3.peg.4908"/>
<gene>
    <name evidence="1" type="ORF">RBSWK_04599</name>
</gene>
<dbReference type="EMBL" id="AMWG01000123">
    <property type="protein sequence ID" value="ELP31461.1"/>
    <property type="molecule type" value="Genomic_DNA"/>
</dbReference>
<sequence length="61" mass="6996">MGGVQNSLDEAIFREGFFPPSPYVSIASVQSRDRISHLRICRCVRSNMQTLDSLWSSYWLS</sequence>
<protein>
    <submittedName>
        <fullName evidence="1">Uncharacterized protein</fullName>
    </submittedName>
</protein>
<proteinExistence type="predicted"/>
<dbReference type="Proteomes" id="UP000010959">
    <property type="component" value="Unassembled WGS sequence"/>
</dbReference>
<dbReference type="AlphaFoldDB" id="L7CEH7"/>
<comment type="caution">
    <text evidence="1">The sequence shown here is derived from an EMBL/GenBank/DDBJ whole genome shotgun (WGS) entry which is preliminary data.</text>
</comment>